<proteinExistence type="inferred from homology"/>
<feature type="domain" description="Cystatin" evidence="5">
    <location>
        <begin position="88"/>
        <end position="152"/>
    </location>
</feature>
<feature type="non-terminal residue" evidence="6">
    <location>
        <position position="1"/>
    </location>
</feature>
<reference evidence="6 7" key="1">
    <citation type="journal article" date="2016" name="DNA Res.">
        <title>The draft genome of MD-2 pineapple using hybrid error correction of long reads.</title>
        <authorList>
            <person name="Redwan R.M."/>
            <person name="Saidin A."/>
            <person name="Kumar S.V."/>
        </authorList>
    </citation>
    <scope>NUCLEOTIDE SEQUENCE [LARGE SCALE GENOMIC DNA]</scope>
    <source>
        <strain evidence="7">cv. MD2</strain>
        <tissue evidence="6">Leaf</tissue>
    </source>
</reference>
<protein>
    <recommendedName>
        <fullName evidence="5">Cystatin domain-containing protein</fullName>
    </recommendedName>
</protein>
<dbReference type="STRING" id="4615.A0A199W1J4"/>
<keyword evidence="3" id="KW-0789">Thiol protease inhibitor</keyword>
<evidence type="ECO:0000313" key="7">
    <source>
        <dbReference type="Proteomes" id="UP000092600"/>
    </source>
</evidence>
<keyword evidence="2" id="KW-0646">Protease inhibitor</keyword>
<accession>A0A199W1J4</accession>
<evidence type="ECO:0000256" key="3">
    <source>
        <dbReference type="ARBA" id="ARBA00022704"/>
    </source>
</evidence>
<gene>
    <name evidence="6" type="ORF">ACMD2_04321</name>
</gene>
<dbReference type="PANTHER" id="PTHR31260">
    <property type="entry name" value="CYSTATIN/MONELLIN SUPERFAMILY PROTEIN"/>
    <property type="match status" value="1"/>
</dbReference>
<dbReference type="InterPro" id="IPR046350">
    <property type="entry name" value="Cystatin_sf"/>
</dbReference>
<dbReference type="EMBL" id="LSRQ01000355">
    <property type="protein sequence ID" value="OAY83337.1"/>
    <property type="molecule type" value="Genomic_DNA"/>
</dbReference>
<dbReference type="Gene3D" id="3.10.450.10">
    <property type="match status" value="1"/>
</dbReference>
<dbReference type="Proteomes" id="UP000092600">
    <property type="component" value="Unassembled WGS sequence"/>
</dbReference>
<evidence type="ECO:0000259" key="5">
    <source>
        <dbReference type="Pfam" id="PF00031"/>
    </source>
</evidence>
<dbReference type="GO" id="GO:0004869">
    <property type="term" value="F:cysteine-type endopeptidase inhibitor activity"/>
    <property type="evidence" value="ECO:0007669"/>
    <property type="project" value="UniProtKB-KW"/>
</dbReference>
<evidence type="ECO:0000313" key="6">
    <source>
        <dbReference type="EMBL" id="OAY83337.1"/>
    </source>
</evidence>
<dbReference type="InterPro" id="IPR006462">
    <property type="entry name" value="MS5"/>
</dbReference>
<dbReference type="CDD" id="cd00042">
    <property type="entry name" value="CY"/>
    <property type="match status" value="1"/>
</dbReference>
<dbReference type="Pfam" id="PF00031">
    <property type="entry name" value="Cystatin"/>
    <property type="match status" value="1"/>
</dbReference>
<comment type="similarity">
    <text evidence="1">Belongs to the cystatin family. Phytocystatin subfamily.</text>
</comment>
<dbReference type="PANTHER" id="PTHR31260:SF28">
    <property type="entry name" value="CYSTATIN DOMAIN PROTEIN"/>
    <property type="match status" value="1"/>
</dbReference>
<sequence>LVLIEISLKFLIYWQNAEKIMEKKNEEDDGDTSGEYTSEDDGYVWPDGTRRRTREEWARYHKQVEESEGFDVDLFPGTSEHGFTALTNFDDDDIIECTKAAIEHFNKENDASFRFVKIEKTTCLVVAGSWYYITFQAIDGEANLKTFQAITFYGLDHSIKVDLCRLKPGAT</sequence>
<name>A0A199W1J4_ANACO</name>
<organism evidence="6 7">
    <name type="scientific">Ananas comosus</name>
    <name type="common">Pineapple</name>
    <name type="synonym">Ananas ananas</name>
    <dbReference type="NCBI Taxonomy" id="4615"/>
    <lineage>
        <taxon>Eukaryota</taxon>
        <taxon>Viridiplantae</taxon>
        <taxon>Streptophyta</taxon>
        <taxon>Embryophyta</taxon>
        <taxon>Tracheophyta</taxon>
        <taxon>Spermatophyta</taxon>
        <taxon>Magnoliopsida</taxon>
        <taxon>Liliopsida</taxon>
        <taxon>Poales</taxon>
        <taxon>Bromeliaceae</taxon>
        <taxon>Bromelioideae</taxon>
        <taxon>Ananas</taxon>
    </lineage>
</organism>
<dbReference type="AlphaFoldDB" id="A0A199W1J4"/>
<dbReference type="SUPFAM" id="SSF54403">
    <property type="entry name" value="Cystatin/monellin"/>
    <property type="match status" value="1"/>
</dbReference>
<dbReference type="InterPro" id="IPR000010">
    <property type="entry name" value="Cystatin_dom"/>
</dbReference>
<feature type="compositionally biased region" description="Acidic residues" evidence="4">
    <location>
        <begin position="27"/>
        <end position="42"/>
    </location>
</feature>
<feature type="region of interest" description="Disordered" evidence="4">
    <location>
        <begin position="24"/>
        <end position="47"/>
    </location>
</feature>
<comment type="caution">
    <text evidence="6">The sequence shown here is derived from an EMBL/GenBank/DDBJ whole genome shotgun (WGS) entry which is preliminary data.</text>
</comment>
<evidence type="ECO:0000256" key="4">
    <source>
        <dbReference type="SAM" id="MobiDB-lite"/>
    </source>
</evidence>
<evidence type="ECO:0000256" key="2">
    <source>
        <dbReference type="ARBA" id="ARBA00022690"/>
    </source>
</evidence>
<evidence type="ECO:0000256" key="1">
    <source>
        <dbReference type="ARBA" id="ARBA00007233"/>
    </source>
</evidence>